<dbReference type="InterPro" id="IPR000819">
    <property type="entry name" value="Peptidase_M17_C"/>
</dbReference>
<dbReference type="CDD" id="cd00433">
    <property type="entry name" value="Peptidase_M17"/>
    <property type="match status" value="1"/>
</dbReference>
<sequence>MKTSIINPIDQNFEGTIIMPFFEVSEEQHIVYQDIKVNKKLFSGKIDTQYCIETPQNIVLLVGVGVGQEYDSLRKIFRNVSRKNKTLFEEKTLLVLPDSMNDNQIEAIFIGLYWGTYDLGFYKNNPLHPFLEPSFVLNINAKNANTSVIEKSIKIAKAQIDTMKLVDLPPNVVTPKYLAQHVQELSDKVGFTTTVLGFDACKTAGLEAFLSVGKGSQHEPQFIIMEYVPKTYSKKTKHIGLVGKGITFDTGGLNIKTAAMVQMKTDMAGGAAVIGAMQLIADLGLDVCVTAIVPACENAVDAKSFLPSDIIKSYSGHTIEIVDTDAEGRLILADGLSYLIQNYKPEIIIDLATLTGSCIGTFGFETAALFSNNKEILANLQEIGQSINEKLWPLPLWDCYQSDIESEFADVKNYSGKPFAGAISAAKFLEFFTEKHPAWAHIDIAGVSFVDDEFAKTKHATAFGVQLLLNFIEKTIENANL</sequence>
<dbReference type="GO" id="GO:0030145">
    <property type="term" value="F:manganese ion binding"/>
    <property type="evidence" value="ECO:0007669"/>
    <property type="project" value="InterPro"/>
</dbReference>
<dbReference type="AlphaFoldDB" id="A0A2H3KCH7"/>
<dbReference type="Proteomes" id="UP000220828">
    <property type="component" value="Unassembled WGS sequence"/>
</dbReference>
<dbReference type="OrthoDB" id="9809354at2"/>
<evidence type="ECO:0000256" key="4">
    <source>
        <dbReference type="ARBA" id="ARBA00022801"/>
    </source>
</evidence>
<evidence type="ECO:0000313" key="8">
    <source>
        <dbReference type="Proteomes" id="UP000220828"/>
    </source>
</evidence>
<evidence type="ECO:0000259" key="6">
    <source>
        <dbReference type="Pfam" id="PF00883"/>
    </source>
</evidence>
<evidence type="ECO:0000313" key="7">
    <source>
        <dbReference type="EMBL" id="PDS25120.1"/>
    </source>
</evidence>
<dbReference type="SUPFAM" id="SSF53187">
    <property type="entry name" value="Zn-dependent exopeptidases"/>
    <property type="match status" value="1"/>
</dbReference>
<dbReference type="PANTHER" id="PTHR11963">
    <property type="entry name" value="LEUCINE AMINOPEPTIDASE-RELATED"/>
    <property type="match status" value="1"/>
</dbReference>
<dbReference type="GO" id="GO:0006508">
    <property type="term" value="P:proteolysis"/>
    <property type="evidence" value="ECO:0007669"/>
    <property type="project" value="UniProtKB-KW"/>
</dbReference>
<evidence type="ECO:0000256" key="2">
    <source>
        <dbReference type="ARBA" id="ARBA00022438"/>
    </source>
</evidence>
<evidence type="ECO:0000256" key="1">
    <source>
        <dbReference type="ARBA" id="ARBA00009528"/>
    </source>
</evidence>
<dbReference type="PANTHER" id="PTHR11963:SF23">
    <property type="entry name" value="CYTOSOL AMINOPEPTIDASE"/>
    <property type="match status" value="1"/>
</dbReference>
<protein>
    <submittedName>
        <fullName evidence="7">Leucyl aminopeptidase</fullName>
    </submittedName>
</protein>
<feature type="domain" description="Cytosol aminopeptidase" evidence="6">
    <location>
        <begin position="164"/>
        <end position="468"/>
    </location>
</feature>
<dbReference type="EMBL" id="PCMW01000032">
    <property type="protein sequence ID" value="PDS25120.1"/>
    <property type="molecule type" value="Genomic_DNA"/>
</dbReference>
<dbReference type="InterPro" id="IPR011356">
    <property type="entry name" value="Leucine_aapep/pepB"/>
</dbReference>
<dbReference type="PRINTS" id="PR00481">
    <property type="entry name" value="LAMNOPPTDASE"/>
</dbReference>
<reference evidence="7 8" key="1">
    <citation type="submission" date="2017-09" db="EMBL/GenBank/DDBJ databases">
        <title>Whole genomes of Flavobacteriaceae.</title>
        <authorList>
            <person name="Stine C."/>
            <person name="Li C."/>
            <person name="Tadesse D."/>
        </authorList>
    </citation>
    <scope>NUCLEOTIDE SEQUENCE [LARGE SCALE GENOMIC DNA]</scope>
    <source>
        <strain evidence="7 8">ATCC 35036</strain>
    </source>
</reference>
<dbReference type="Pfam" id="PF00883">
    <property type="entry name" value="Peptidase_M17"/>
    <property type="match status" value="1"/>
</dbReference>
<dbReference type="GO" id="GO:0005737">
    <property type="term" value="C:cytoplasm"/>
    <property type="evidence" value="ECO:0007669"/>
    <property type="project" value="InterPro"/>
</dbReference>
<organism evidence="7 8">
    <name type="scientific">Flavobacterium branchiophilum</name>
    <dbReference type="NCBI Taxonomy" id="55197"/>
    <lineage>
        <taxon>Bacteria</taxon>
        <taxon>Pseudomonadati</taxon>
        <taxon>Bacteroidota</taxon>
        <taxon>Flavobacteriia</taxon>
        <taxon>Flavobacteriales</taxon>
        <taxon>Flavobacteriaceae</taxon>
        <taxon>Flavobacterium</taxon>
    </lineage>
</organism>
<proteinExistence type="inferred from homology"/>
<keyword evidence="3" id="KW-0645">Protease</keyword>
<keyword evidence="2 7" id="KW-0031">Aminopeptidase</keyword>
<comment type="similarity">
    <text evidence="1">Belongs to the peptidase M17 family.</text>
</comment>
<accession>A0A2H3KCH7</accession>
<keyword evidence="5" id="KW-0464">Manganese</keyword>
<gene>
    <name evidence="7" type="ORF">B0A77_05430</name>
</gene>
<evidence type="ECO:0000256" key="3">
    <source>
        <dbReference type="ARBA" id="ARBA00022670"/>
    </source>
</evidence>
<keyword evidence="4" id="KW-0378">Hydrolase</keyword>
<evidence type="ECO:0000256" key="5">
    <source>
        <dbReference type="ARBA" id="ARBA00023211"/>
    </source>
</evidence>
<dbReference type="RefSeq" id="WP_097553804.1">
    <property type="nucleotide sequence ID" value="NZ_PCMW01000032.1"/>
</dbReference>
<name>A0A2H3KCH7_9FLAO</name>
<dbReference type="GO" id="GO:0070006">
    <property type="term" value="F:metalloaminopeptidase activity"/>
    <property type="evidence" value="ECO:0007669"/>
    <property type="project" value="InterPro"/>
</dbReference>
<comment type="caution">
    <text evidence="7">The sequence shown here is derived from an EMBL/GenBank/DDBJ whole genome shotgun (WGS) entry which is preliminary data.</text>
</comment>
<dbReference type="Gene3D" id="3.40.630.10">
    <property type="entry name" value="Zn peptidases"/>
    <property type="match status" value="1"/>
</dbReference>